<organism evidence="1 2">
    <name type="scientific">Empedobacter falsenii</name>
    <dbReference type="NCBI Taxonomy" id="343874"/>
    <lineage>
        <taxon>Bacteria</taxon>
        <taxon>Pseudomonadati</taxon>
        <taxon>Bacteroidota</taxon>
        <taxon>Flavobacteriia</taxon>
        <taxon>Flavobacteriales</taxon>
        <taxon>Weeksellaceae</taxon>
        <taxon>Empedobacter</taxon>
    </lineage>
</organism>
<protein>
    <recommendedName>
        <fullName evidence="3">Type VI secretion system baseplate subunit TssG</fullName>
    </recommendedName>
</protein>
<dbReference type="KEGG" id="efal:FH779_06360"/>
<dbReference type="Proteomes" id="UP000510643">
    <property type="component" value="Chromosome"/>
</dbReference>
<evidence type="ECO:0000313" key="2">
    <source>
        <dbReference type="Proteomes" id="UP000510643"/>
    </source>
</evidence>
<dbReference type="EMBL" id="CP040908">
    <property type="protein sequence ID" value="QLL59813.1"/>
    <property type="molecule type" value="Genomic_DNA"/>
</dbReference>
<accession>A0A7H9DX86</accession>
<dbReference type="AlphaFoldDB" id="A0A7H9DX86"/>
<evidence type="ECO:0000313" key="1">
    <source>
        <dbReference type="EMBL" id="QLL59813.1"/>
    </source>
</evidence>
<keyword evidence="2" id="KW-1185">Reference proteome</keyword>
<reference evidence="1 2" key="1">
    <citation type="submission" date="2019-06" db="EMBL/GenBank/DDBJ databases">
        <title>Emergence of pandrug resistant Empedobacter falsenii in China.</title>
        <authorList>
            <person name="Dong N."/>
            <person name="Chen S."/>
            <person name="Zhang R."/>
        </authorList>
    </citation>
    <scope>NUCLEOTIDE SEQUENCE [LARGE SCALE GENOMIC DNA]</scope>
    <source>
        <strain evidence="1 2">1681-1</strain>
    </source>
</reference>
<sequence>MEVEEQILYNISDKNYNKLQTDFKAEAVAVNLLRYYKSNASVFLKRVGINERPYLKDIKSITSSYYGFDEESILIESYRESIYDYLPEGLFHPASLGISNRNIEKVVLEIKKQKEVEENARKFFQPFELEFFNTEVLSLIKETEFDIADKSGEIVKIVSELWPLLKQVDSETAKIFYYILPFLHEVRGNTKWISHFLSAFNNVPVSISFQPNQIDEQDDEEKSTVLGTAKLGITLIPNGKHMDGERNWVVNIGPVPYNKIYRYVSGHPFRELLESIYDYLMPVTVKIFENFITENNENSFVLGGNKNTSRLGYSTFI</sequence>
<name>A0A7H9DX86_9FLAO</name>
<proteinExistence type="predicted"/>
<gene>
    <name evidence="1" type="ORF">FH779_06360</name>
</gene>
<evidence type="ECO:0008006" key="3">
    <source>
        <dbReference type="Google" id="ProtNLM"/>
    </source>
</evidence>